<organism evidence="2">
    <name type="scientific">hydrothermal vent metagenome</name>
    <dbReference type="NCBI Taxonomy" id="652676"/>
    <lineage>
        <taxon>unclassified sequences</taxon>
        <taxon>metagenomes</taxon>
        <taxon>ecological metagenomes</taxon>
    </lineage>
</organism>
<dbReference type="AlphaFoldDB" id="A0A1W1C8B4"/>
<evidence type="ECO:0000313" key="2">
    <source>
        <dbReference type="EMBL" id="SFV61921.1"/>
    </source>
</evidence>
<feature type="region of interest" description="Disordered" evidence="1">
    <location>
        <begin position="222"/>
        <end position="251"/>
    </location>
</feature>
<gene>
    <name evidence="2" type="ORF">MNB_SV-13-1613</name>
</gene>
<dbReference type="PROSITE" id="PS51257">
    <property type="entry name" value="PROKAR_LIPOPROTEIN"/>
    <property type="match status" value="1"/>
</dbReference>
<accession>A0A1W1C8B4</accession>
<protein>
    <submittedName>
        <fullName evidence="2">Proline-rich protein</fullName>
    </submittedName>
</protein>
<evidence type="ECO:0000256" key="1">
    <source>
        <dbReference type="SAM" id="MobiDB-lite"/>
    </source>
</evidence>
<proteinExistence type="predicted"/>
<name>A0A1W1C8B4_9ZZZZ</name>
<sequence>MKKILLKACLTLPAFALIGCGGGSAGSNEGTAFYVDSAVSGVTVTCGSRVSLTDNTGAFTYVSGQTCTFSVGDVILRQESGIGGIAVGTTVFENNLPIAQFLQSLDVDNNPSNGITISAEVAKILKNNGITTLPSSDAQLESIVRILQNQGSSFFGAYVSKAEAQVHLDETANTLNTPTVMLAVPETPTVTVTTPENATPPVPAPVPVPVPAPVPVPVPVPAPVPVPETPTVTVTPPKDETPVVDVASGAS</sequence>
<reference evidence="2" key="1">
    <citation type="submission" date="2016-10" db="EMBL/GenBank/DDBJ databases">
        <authorList>
            <person name="de Groot N.N."/>
        </authorList>
    </citation>
    <scope>NUCLEOTIDE SEQUENCE</scope>
</reference>
<dbReference type="EMBL" id="FPHM01000072">
    <property type="protein sequence ID" value="SFV61921.1"/>
    <property type="molecule type" value="Genomic_DNA"/>
</dbReference>